<dbReference type="Pfam" id="PF17803">
    <property type="entry name" value="Cadherin_4"/>
    <property type="match status" value="3"/>
</dbReference>
<protein>
    <submittedName>
        <fullName evidence="2">Ig-like domain-containing protein</fullName>
    </submittedName>
</protein>
<evidence type="ECO:0000313" key="3">
    <source>
        <dbReference type="Proteomes" id="UP001174932"/>
    </source>
</evidence>
<feature type="domain" description="RapA2 cadherin-like" evidence="1">
    <location>
        <begin position="385"/>
        <end position="436"/>
    </location>
</feature>
<feature type="domain" description="RapA2 cadherin-like" evidence="1">
    <location>
        <begin position="487"/>
        <end position="548"/>
    </location>
</feature>
<dbReference type="InterPro" id="IPR001343">
    <property type="entry name" value="Hemolysn_Ca-bd"/>
</dbReference>
<dbReference type="RefSeq" id="WP_304376721.1">
    <property type="nucleotide sequence ID" value="NZ_JAUOZU010000008.1"/>
</dbReference>
<name>A0ABT8YN56_9HYPH</name>
<organism evidence="2 3">
    <name type="scientific">Rhizobium alvei</name>
    <dbReference type="NCBI Taxonomy" id="1132659"/>
    <lineage>
        <taxon>Bacteria</taxon>
        <taxon>Pseudomonadati</taxon>
        <taxon>Pseudomonadota</taxon>
        <taxon>Alphaproteobacteria</taxon>
        <taxon>Hyphomicrobiales</taxon>
        <taxon>Rhizobiaceae</taxon>
        <taxon>Rhizobium/Agrobacterium group</taxon>
        <taxon>Rhizobium</taxon>
    </lineage>
</organism>
<accession>A0ABT8YN56</accession>
<evidence type="ECO:0000313" key="2">
    <source>
        <dbReference type="EMBL" id="MDO6964793.1"/>
    </source>
</evidence>
<reference evidence="2" key="1">
    <citation type="journal article" date="2015" name="Int. J. Syst. Evol. Microbiol.">
        <title>Rhizobium alvei sp. nov., isolated from a freshwater river.</title>
        <authorList>
            <person name="Sheu S.Y."/>
            <person name="Huang H.W."/>
            <person name="Young C.C."/>
            <person name="Chen W.M."/>
        </authorList>
    </citation>
    <scope>NUCLEOTIDE SEQUENCE</scope>
    <source>
        <strain evidence="2">TNR-22</strain>
    </source>
</reference>
<dbReference type="Proteomes" id="UP001174932">
    <property type="component" value="Unassembled WGS sequence"/>
</dbReference>
<gene>
    <name evidence="2" type="ORF">Q4481_12565</name>
</gene>
<feature type="domain" description="RapA2 cadherin-like" evidence="1">
    <location>
        <begin position="600"/>
        <end position="660"/>
    </location>
</feature>
<dbReference type="Gene3D" id="2.150.10.10">
    <property type="entry name" value="Serralysin-like metalloprotease, C-terminal"/>
    <property type="match status" value="1"/>
</dbReference>
<dbReference type="PRINTS" id="PR00313">
    <property type="entry name" value="CABNDNGRPT"/>
</dbReference>
<sequence>MTSYTETLVNTQTNNHQNLPAIAALADGGWVITWMSADQDGNGYGIFAQRYAADGSLVDDEFLVNSYLPSDQYEPTIAALDDGGFIICWASDGQDGSGFGIYGMRFNADGVQVGNEFRVNSYTTGEQSGAAVTALEDGGFVVAWTSYLQDGSSFGVYQQRYDKYGNTVGNETQVNYYTTNGQSDASVTGLADGGWVVTWSSNGQDGYGFGIYMRIYDASGAERSIPSRVNVDTDSQQIKSTVVPLDDGGFIVGFMDYLSGKNLFRRFDANGVAIGTVTAASDIGDAANLSIAVLEDGGFVMTWSDGAAGDTSIGVRMRRFDADGEAMGAATLVNTTKTGEQSYSTVTALADGGWVVTWRSYQGGSSFDVYMQRYNADGGKVSITAPEASNETVALAEDHTHTFSVDDFGFSDADGDTLAFVTIEALPESGSLTLNGVSVSKGQAIAAADIVGLEWTPDRDQNGVAAASLAFSVTDSYGTTSSETHKITFDLSAEADAPKATDRTVSLIEDLSYSFSIADFGFSDADGDALSSITITALPTLGSLTLNGVAIQEGDDILAADIAHMVWTPDADLSGEDVAQLKFTVHDDSGAVSASDYVLSFDVEDVNDAPSATGKTITISEDQARAFSSDDFGFSDTDGDQLAYVVISALPSSGSLTFDGAAVTAGQKVAVADLESLIYMPAVNACGKNLASFTYQVIDDGGRSHDGENRSLSSATLRIDVTDSVDRFIGTSASDRLTGTMGADVIRGLDSADRVSGGAGKDRIDGGAGHDRLSGGGDSDRFVFSGSFGKDTITDFDAVGSDHDLLDISSIKSITSWNDLTSHHMRQVGDDVVIDAGSGATITLSDLWIRTLDKADVMI</sequence>
<evidence type="ECO:0000259" key="1">
    <source>
        <dbReference type="Pfam" id="PF17803"/>
    </source>
</evidence>
<dbReference type="InterPro" id="IPR018511">
    <property type="entry name" value="Hemolysin-typ_Ca-bd_CS"/>
</dbReference>
<keyword evidence="3" id="KW-1185">Reference proteome</keyword>
<comment type="caution">
    <text evidence="2">The sequence shown here is derived from an EMBL/GenBank/DDBJ whole genome shotgun (WGS) entry which is preliminary data.</text>
</comment>
<dbReference type="SUPFAM" id="SSF51120">
    <property type="entry name" value="beta-Roll"/>
    <property type="match status" value="1"/>
</dbReference>
<dbReference type="InterPro" id="IPR040853">
    <property type="entry name" value="RapA2_cadherin-like"/>
</dbReference>
<dbReference type="InterPro" id="IPR011049">
    <property type="entry name" value="Serralysin-like_metalloprot_C"/>
</dbReference>
<reference evidence="2" key="2">
    <citation type="submission" date="2023-07" db="EMBL/GenBank/DDBJ databases">
        <authorList>
            <person name="Shen H."/>
        </authorList>
    </citation>
    <scope>NUCLEOTIDE SEQUENCE</scope>
    <source>
        <strain evidence="2">TNR-22</strain>
    </source>
</reference>
<dbReference type="Pfam" id="PF00353">
    <property type="entry name" value="HemolysinCabind"/>
    <property type="match status" value="1"/>
</dbReference>
<dbReference type="EMBL" id="JAUOZU010000008">
    <property type="protein sequence ID" value="MDO6964793.1"/>
    <property type="molecule type" value="Genomic_DNA"/>
</dbReference>
<dbReference type="PROSITE" id="PS00330">
    <property type="entry name" value="HEMOLYSIN_CALCIUM"/>
    <property type="match status" value="1"/>
</dbReference>
<proteinExistence type="predicted"/>